<dbReference type="Proteomes" id="UP001281147">
    <property type="component" value="Unassembled WGS sequence"/>
</dbReference>
<protein>
    <submittedName>
        <fullName evidence="1">Uncharacterized protein</fullName>
    </submittedName>
</protein>
<comment type="caution">
    <text evidence="1">The sequence shown here is derived from an EMBL/GenBank/DDBJ whole genome shotgun (WGS) entry which is preliminary data.</text>
</comment>
<evidence type="ECO:0000313" key="1">
    <source>
        <dbReference type="EMBL" id="KAK3696413.1"/>
    </source>
</evidence>
<organism evidence="1 2">
    <name type="scientific">Vermiconidia calcicola</name>
    <dbReference type="NCBI Taxonomy" id="1690605"/>
    <lineage>
        <taxon>Eukaryota</taxon>
        <taxon>Fungi</taxon>
        <taxon>Dikarya</taxon>
        <taxon>Ascomycota</taxon>
        <taxon>Pezizomycotina</taxon>
        <taxon>Dothideomycetes</taxon>
        <taxon>Dothideomycetidae</taxon>
        <taxon>Mycosphaerellales</taxon>
        <taxon>Extremaceae</taxon>
        <taxon>Vermiconidia</taxon>
    </lineage>
</organism>
<gene>
    <name evidence="1" type="ORF">LTR37_017984</name>
</gene>
<reference evidence="1" key="1">
    <citation type="submission" date="2023-07" db="EMBL/GenBank/DDBJ databases">
        <title>Black Yeasts Isolated from many extreme environments.</title>
        <authorList>
            <person name="Coleine C."/>
            <person name="Stajich J.E."/>
            <person name="Selbmann L."/>
        </authorList>
    </citation>
    <scope>NUCLEOTIDE SEQUENCE</scope>
    <source>
        <strain evidence="1">CCFEE 5714</strain>
    </source>
</reference>
<name>A0ACC3MID7_9PEZI</name>
<sequence length="454" mass="51667">MLFIPRRPQPHILALLLFFAYFLLVLVDVRHHSWRDPGSVFFDSENAFERQYSLLRETEAENFIQDLNENVPYQKAGPEPSMCVGITTVQREGARYFRRALGSVLADLTETERRDIFMMPFIVNPDPMEHQAYNEPWLFPLSDEVLTYAFATDEVKGRLREITVDGSDTRRKALFDYIYLLRACYEKGTEWVVMLEDDTVAAEGWYYRTKKGVEHLVARTDYSRTVYLRLFYNERLLGWNGEEVWVYTIRVILVEVALLAVLVALARYFPPAAGVLTPGTIATICFTIAPMLIVLYFAAGRLTVAGPSRGINRMDSYGCCSQAFVFPRSQVPGLLAWYESNADGYLDPITHADKTQIDSLTEIYANEKGLTRYALTPSVFQHVGGMSTKPTSITRWGRSNAENIWNFSFEVLEKEDLEKEHIGFLAHLPSKASSSSLFIALSVCQKKDVSGNVT</sequence>
<proteinExistence type="predicted"/>
<evidence type="ECO:0000313" key="2">
    <source>
        <dbReference type="Proteomes" id="UP001281147"/>
    </source>
</evidence>
<keyword evidence="2" id="KW-1185">Reference proteome</keyword>
<accession>A0ACC3MID7</accession>
<dbReference type="EMBL" id="JAUTXU010000242">
    <property type="protein sequence ID" value="KAK3696413.1"/>
    <property type="molecule type" value="Genomic_DNA"/>
</dbReference>